<dbReference type="RefSeq" id="WP_085882548.1">
    <property type="nucleotide sequence ID" value="NZ_FWFR01000001.1"/>
</dbReference>
<feature type="signal peptide" evidence="1">
    <location>
        <begin position="1"/>
        <end position="25"/>
    </location>
</feature>
<organism evidence="2 3">
    <name type="scientific">Oceanibacterium hippocampi</name>
    <dbReference type="NCBI Taxonomy" id="745714"/>
    <lineage>
        <taxon>Bacteria</taxon>
        <taxon>Pseudomonadati</taxon>
        <taxon>Pseudomonadota</taxon>
        <taxon>Alphaproteobacteria</taxon>
        <taxon>Sneathiellales</taxon>
        <taxon>Sneathiellaceae</taxon>
        <taxon>Oceanibacterium</taxon>
    </lineage>
</organism>
<dbReference type="Proteomes" id="UP000193200">
    <property type="component" value="Unassembled WGS sequence"/>
</dbReference>
<feature type="chain" id="PRO_5012825420" evidence="1">
    <location>
        <begin position="26"/>
        <end position="184"/>
    </location>
</feature>
<sequence length="184" mass="19937">MFRKVTIAALLAFALVVIAPQQPRAGGDGGGGGGLDTMGGVAPVVVLQLYQLDELFADMPGRADQVVATAYWMSLTRSLLTGSNPYAITPYDILLATGLVDPLAYQVTRFRAVLMLTMHYWMRGIPVDPALMAEFQTVAEFIAAEPTAQVLALMTVIVLSVHLSQQRAFIAYFQRYLEAVRGNA</sequence>
<evidence type="ECO:0000313" key="3">
    <source>
        <dbReference type="Proteomes" id="UP000193200"/>
    </source>
</evidence>
<dbReference type="AlphaFoldDB" id="A0A1Y5S8V3"/>
<gene>
    <name evidence="2" type="ORF">OCH7691_01320</name>
</gene>
<dbReference type="EMBL" id="FWFR01000001">
    <property type="protein sequence ID" value="SLN34031.1"/>
    <property type="molecule type" value="Genomic_DNA"/>
</dbReference>
<reference evidence="2 3" key="1">
    <citation type="submission" date="2017-03" db="EMBL/GenBank/DDBJ databases">
        <authorList>
            <person name="Afonso C.L."/>
            <person name="Miller P.J."/>
            <person name="Scott M.A."/>
            <person name="Spackman E."/>
            <person name="Goraichik I."/>
            <person name="Dimitrov K.M."/>
            <person name="Suarez D.L."/>
            <person name="Swayne D.E."/>
        </authorList>
    </citation>
    <scope>NUCLEOTIDE SEQUENCE [LARGE SCALE GENOMIC DNA]</scope>
    <source>
        <strain evidence="2 3">CECT 7691</strain>
    </source>
</reference>
<dbReference type="InParanoid" id="A0A1Y5S8V3"/>
<evidence type="ECO:0000256" key="1">
    <source>
        <dbReference type="SAM" id="SignalP"/>
    </source>
</evidence>
<evidence type="ECO:0000313" key="2">
    <source>
        <dbReference type="EMBL" id="SLN34031.1"/>
    </source>
</evidence>
<proteinExistence type="predicted"/>
<keyword evidence="3" id="KW-1185">Reference proteome</keyword>
<protein>
    <submittedName>
        <fullName evidence="2">Uncharacterized protein</fullName>
    </submittedName>
</protein>
<name>A0A1Y5S8V3_9PROT</name>
<keyword evidence="1" id="KW-0732">Signal</keyword>
<accession>A0A1Y5S8V3</accession>